<dbReference type="HOGENOM" id="CLU_147162_11_2_0"/>
<dbReference type="Gene3D" id="3.30.2310.20">
    <property type="entry name" value="RelE-like"/>
    <property type="match status" value="1"/>
</dbReference>
<keyword evidence="4" id="KW-1185">Reference proteome</keyword>
<dbReference type="OrthoDB" id="9798046at2"/>
<protein>
    <submittedName>
        <fullName evidence="3">Addiction module toxin, RelE/StbE</fullName>
    </submittedName>
</protein>
<dbReference type="STRING" id="204669.Acid345_2089"/>
<dbReference type="KEGG" id="aba:Acid345_2089"/>
<dbReference type="PANTHER" id="PTHR33755:SF6">
    <property type="entry name" value="PLASMID STABILIZATION SYSTEM PROTEIN"/>
    <property type="match status" value="1"/>
</dbReference>
<dbReference type="AlphaFoldDB" id="Q1IPW0"/>
<dbReference type="EnsemblBacteria" id="ABF41090">
    <property type="protein sequence ID" value="ABF41090"/>
    <property type="gene ID" value="Acid345_2089"/>
</dbReference>
<organism evidence="3 4">
    <name type="scientific">Koribacter versatilis (strain Ellin345)</name>
    <dbReference type="NCBI Taxonomy" id="204669"/>
    <lineage>
        <taxon>Bacteria</taxon>
        <taxon>Pseudomonadati</taxon>
        <taxon>Acidobacteriota</taxon>
        <taxon>Terriglobia</taxon>
        <taxon>Terriglobales</taxon>
        <taxon>Candidatus Korobacteraceae</taxon>
        <taxon>Candidatus Korobacter</taxon>
    </lineage>
</organism>
<dbReference type="InterPro" id="IPR035093">
    <property type="entry name" value="RelE/ParE_toxin_dom_sf"/>
</dbReference>
<gene>
    <name evidence="3" type="ordered locus">Acid345_2089</name>
</gene>
<dbReference type="InterPro" id="IPR007712">
    <property type="entry name" value="RelE/ParE_toxin"/>
</dbReference>
<dbReference type="EMBL" id="CP000360">
    <property type="protein sequence ID" value="ABF41090.1"/>
    <property type="molecule type" value="Genomic_DNA"/>
</dbReference>
<evidence type="ECO:0000313" key="4">
    <source>
        <dbReference type="Proteomes" id="UP000002432"/>
    </source>
</evidence>
<dbReference type="PANTHER" id="PTHR33755">
    <property type="entry name" value="TOXIN PARE1-RELATED"/>
    <property type="match status" value="1"/>
</dbReference>
<dbReference type="RefSeq" id="WP_011522891.1">
    <property type="nucleotide sequence ID" value="NC_008009.1"/>
</dbReference>
<dbReference type="InterPro" id="IPR051803">
    <property type="entry name" value="TA_system_RelE-like_toxin"/>
</dbReference>
<accession>Q1IPW0</accession>
<reference evidence="3 4" key="1">
    <citation type="journal article" date="2009" name="Appl. Environ. Microbiol.">
        <title>Three genomes from the phylum Acidobacteria provide insight into the lifestyles of these microorganisms in soils.</title>
        <authorList>
            <person name="Ward N.L."/>
            <person name="Challacombe J.F."/>
            <person name="Janssen P.H."/>
            <person name="Henrissat B."/>
            <person name="Coutinho P.M."/>
            <person name="Wu M."/>
            <person name="Xie G."/>
            <person name="Haft D.H."/>
            <person name="Sait M."/>
            <person name="Badger J."/>
            <person name="Barabote R.D."/>
            <person name="Bradley B."/>
            <person name="Brettin T.S."/>
            <person name="Brinkac L.M."/>
            <person name="Bruce D."/>
            <person name="Creasy T."/>
            <person name="Daugherty S.C."/>
            <person name="Davidsen T.M."/>
            <person name="DeBoy R.T."/>
            <person name="Detter J.C."/>
            <person name="Dodson R.J."/>
            <person name="Durkin A.S."/>
            <person name="Ganapathy A."/>
            <person name="Gwinn-Giglio M."/>
            <person name="Han C.S."/>
            <person name="Khouri H."/>
            <person name="Kiss H."/>
            <person name="Kothari S.P."/>
            <person name="Madupu R."/>
            <person name="Nelson K.E."/>
            <person name="Nelson W.C."/>
            <person name="Paulsen I."/>
            <person name="Penn K."/>
            <person name="Ren Q."/>
            <person name="Rosovitz M.J."/>
            <person name="Selengut J.D."/>
            <person name="Shrivastava S."/>
            <person name="Sullivan S.A."/>
            <person name="Tapia R."/>
            <person name="Thompson L.S."/>
            <person name="Watkins K.L."/>
            <person name="Yang Q."/>
            <person name="Yu C."/>
            <person name="Zafar N."/>
            <person name="Zhou L."/>
            <person name="Kuske C.R."/>
        </authorList>
    </citation>
    <scope>NUCLEOTIDE SEQUENCE [LARGE SCALE GENOMIC DNA]</scope>
    <source>
        <strain evidence="3 4">Ellin345</strain>
    </source>
</reference>
<dbReference type="NCBIfam" id="TIGR02385">
    <property type="entry name" value="RelE_StbE"/>
    <property type="match status" value="1"/>
</dbReference>
<proteinExistence type="inferred from homology"/>
<name>Q1IPW0_KORVE</name>
<evidence type="ECO:0000256" key="1">
    <source>
        <dbReference type="ARBA" id="ARBA00006226"/>
    </source>
</evidence>
<comment type="similarity">
    <text evidence="1">Belongs to the RelE toxin family.</text>
</comment>
<evidence type="ECO:0000256" key="2">
    <source>
        <dbReference type="ARBA" id="ARBA00022649"/>
    </source>
</evidence>
<keyword evidence="2" id="KW-1277">Toxin-antitoxin system</keyword>
<dbReference type="eggNOG" id="COG3668">
    <property type="taxonomic scope" value="Bacteria"/>
</dbReference>
<sequence>MELEWSTFAMADRETIFDYIEAESPQNAVLVDDRIETQIEMLVQFPESGRQGRVEGTRELVVELTPFIVAYRIEVDCVRILRVLNGAQQWPDVMPEDSAT</sequence>
<dbReference type="Pfam" id="PF05016">
    <property type="entry name" value="ParE_toxin"/>
    <property type="match status" value="1"/>
</dbReference>
<evidence type="ECO:0000313" key="3">
    <source>
        <dbReference type="EMBL" id="ABF41090.1"/>
    </source>
</evidence>
<dbReference type="Proteomes" id="UP000002432">
    <property type="component" value="Chromosome"/>
</dbReference>